<comment type="caution">
    <text evidence="3">The sequence shown here is derived from an EMBL/GenBank/DDBJ whole genome shotgun (WGS) entry which is preliminary data.</text>
</comment>
<evidence type="ECO:0000256" key="1">
    <source>
        <dbReference type="SAM" id="Coils"/>
    </source>
</evidence>
<sequence length="109" mass="12510">MTEYYTALAYELEEGRQEIERLKEDMARISITLTDTMHLVSELQVHQEDLDESVELLWHVMHWIRVEIRTLAAALRQNRYQQTEEMGPEAATTSAEEAGGSNGAERDAT</sequence>
<name>A0ABR2J797_9PEZI</name>
<feature type="compositionally biased region" description="Low complexity" evidence="2">
    <location>
        <begin position="89"/>
        <end position="99"/>
    </location>
</feature>
<keyword evidence="1" id="KW-0175">Coiled coil</keyword>
<gene>
    <name evidence="3" type="ORF">PGQ11_004041</name>
</gene>
<keyword evidence="4" id="KW-1185">Reference proteome</keyword>
<feature type="coiled-coil region" evidence="1">
    <location>
        <begin position="5"/>
        <end position="32"/>
    </location>
</feature>
<reference evidence="3 4" key="1">
    <citation type="journal article" date="2024" name="IMA Fungus">
        <title>Apiospora arundinis, a panoply of carbohydrate-active enzymes and secondary metabolites.</title>
        <authorList>
            <person name="Sorensen T."/>
            <person name="Petersen C."/>
            <person name="Muurmann A.T."/>
            <person name="Christiansen J.V."/>
            <person name="Brundto M.L."/>
            <person name="Overgaard C.K."/>
            <person name="Boysen A.T."/>
            <person name="Wollenberg R.D."/>
            <person name="Larsen T.O."/>
            <person name="Sorensen J.L."/>
            <person name="Nielsen K.L."/>
            <person name="Sondergaard T.E."/>
        </authorList>
    </citation>
    <scope>NUCLEOTIDE SEQUENCE [LARGE SCALE GENOMIC DNA]</scope>
    <source>
        <strain evidence="3 4">AAU 773</strain>
    </source>
</reference>
<dbReference type="EMBL" id="JAPCWZ010000003">
    <property type="protein sequence ID" value="KAK8873527.1"/>
    <property type="molecule type" value="Genomic_DNA"/>
</dbReference>
<organism evidence="3 4">
    <name type="scientific">Apiospora arundinis</name>
    <dbReference type="NCBI Taxonomy" id="335852"/>
    <lineage>
        <taxon>Eukaryota</taxon>
        <taxon>Fungi</taxon>
        <taxon>Dikarya</taxon>
        <taxon>Ascomycota</taxon>
        <taxon>Pezizomycotina</taxon>
        <taxon>Sordariomycetes</taxon>
        <taxon>Xylariomycetidae</taxon>
        <taxon>Amphisphaeriales</taxon>
        <taxon>Apiosporaceae</taxon>
        <taxon>Apiospora</taxon>
    </lineage>
</organism>
<evidence type="ECO:0000256" key="2">
    <source>
        <dbReference type="SAM" id="MobiDB-lite"/>
    </source>
</evidence>
<dbReference type="Proteomes" id="UP001390339">
    <property type="component" value="Unassembled WGS sequence"/>
</dbReference>
<feature type="region of interest" description="Disordered" evidence="2">
    <location>
        <begin position="78"/>
        <end position="109"/>
    </location>
</feature>
<protein>
    <submittedName>
        <fullName evidence="3">Uncharacterized protein</fullName>
    </submittedName>
</protein>
<accession>A0ABR2J797</accession>
<evidence type="ECO:0000313" key="3">
    <source>
        <dbReference type="EMBL" id="KAK8873527.1"/>
    </source>
</evidence>
<proteinExistence type="predicted"/>
<evidence type="ECO:0000313" key="4">
    <source>
        <dbReference type="Proteomes" id="UP001390339"/>
    </source>
</evidence>